<evidence type="ECO:0000256" key="1">
    <source>
        <dbReference type="SAM" id="MobiDB-lite"/>
    </source>
</evidence>
<dbReference type="PROSITE" id="PS51257">
    <property type="entry name" value="PROKAR_LIPOPROTEIN"/>
    <property type="match status" value="1"/>
</dbReference>
<organism evidence="2 3">
    <name type="scientific">Prorocentrum cordatum</name>
    <dbReference type="NCBI Taxonomy" id="2364126"/>
    <lineage>
        <taxon>Eukaryota</taxon>
        <taxon>Sar</taxon>
        <taxon>Alveolata</taxon>
        <taxon>Dinophyceae</taxon>
        <taxon>Prorocentrales</taxon>
        <taxon>Prorocentraceae</taxon>
        <taxon>Prorocentrum</taxon>
    </lineage>
</organism>
<accession>A0ABN9TRI1</accession>
<name>A0ABN9TRI1_9DINO</name>
<feature type="region of interest" description="Disordered" evidence="1">
    <location>
        <begin position="193"/>
        <end position="226"/>
    </location>
</feature>
<comment type="caution">
    <text evidence="2">The sequence shown here is derived from an EMBL/GenBank/DDBJ whole genome shotgun (WGS) entry which is preliminary data.</text>
</comment>
<sequence>MRTRPQRAIFGTAAGSLHGALASSGCAGRLVRPGLSFLLVVSVVPESASSSSRSEARALTSICSDVSNYCDQWSGDCTTMFCEGCPMAGICDTTCSISTSSTCPTASESGCYQANDTQTSAVCAQLACDSVWVKSPGSCDQYCDFCTLSKEPTCYVCENFLPTDCEYPDSEIGAYCFTDCSIDYCVATSTSTATTSSTSSSVTTGSATTTSITTTSRSTTSGTSLSSTITSMSITTTSSSTASGTSTSSITATSTLTPCVDVVPDQLGYTGVLGWEDSNGFACEWYFDNACFPGTSLAASFANYGMTASEACCACGGGMNGYSSTTETGTTTSHCEDWRPASEDYWYVDSTSQDCSYLAYFCQKDIASVVSFGHTATEACCYCGGGTGFTSTRTSVTDSSSSTISATTSTTDVTYTFTLSSSTTITSTTSTSSPTTHSSSTSTTASSVTRCEDWVPLMMGLTENAWYDSGGA</sequence>
<proteinExistence type="predicted"/>
<reference evidence="2" key="1">
    <citation type="submission" date="2023-10" db="EMBL/GenBank/DDBJ databases">
        <authorList>
            <person name="Chen Y."/>
            <person name="Shah S."/>
            <person name="Dougan E. K."/>
            <person name="Thang M."/>
            <person name="Chan C."/>
        </authorList>
    </citation>
    <scope>NUCLEOTIDE SEQUENCE [LARGE SCALE GENOMIC DNA]</scope>
</reference>
<dbReference type="Proteomes" id="UP001189429">
    <property type="component" value="Unassembled WGS sequence"/>
</dbReference>
<feature type="non-terminal residue" evidence="2">
    <location>
        <position position="472"/>
    </location>
</feature>
<protein>
    <recommendedName>
        <fullName evidence="4">Subtilisin</fullName>
    </recommendedName>
</protein>
<dbReference type="EMBL" id="CAUYUJ010014988">
    <property type="protein sequence ID" value="CAK0848562.1"/>
    <property type="molecule type" value="Genomic_DNA"/>
</dbReference>
<evidence type="ECO:0000313" key="2">
    <source>
        <dbReference type="EMBL" id="CAK0848562.1"/>
    </source>
</evidence>
<evidence type="ECO:0008006" key="4">
    <source>
        <dbReference type="Google" id="ProtNLM"/>
    </source>
</evidence>
<gene>
    <name evidence="2" type="ORF">PCOR1329_LOCUS41460</name>
</gene>
<evidence type="ECO:0000313" key="3">
    <source>
        <dbReference type="Proteomes" id="UP001189429"/>
    </source>
</evidence>
<keyword evidence="3" id="KW-1185">Reference proteome</keyword>
<feature type="region of interest" description="Disordered" evidence="1">
    <location>
        <begin position="424"/>
        <end position="444"/>
    </location>
</feature>